<keyword evidence="10" id="KW-1185">Reference proteome</keyword>
<comment type="caution">
    <text evidence="9">The sequence shown here is derived from an EMBL/GenBank/DDBJ whole genome shotgun (WGS) entry which is preliminary data.</text>
</comment>
<evidence type="ECO:0000256" key="1">
    <source>
        <dbReference type="ARBA" id="ARBA00003041"/>
    </source>
</evidence>
<organism evidence="9 10">
    <name type="scientific">Aeromicrobium phragmitis</name>
    <dbReference type="NCBI Taxonomy" id="2478914"/>
    <lineage>
        <taxon>Bacteria</taxon>
        <taxon>Bacillati</taxon>
        <taxon>Actinomycetota</taxon>
        <taxon>Actinomycetes</taxon>
        <taxon>Propionibacteriales</taxon>
        <taxon>Nocardioidaceae</taxon>
        <taxon>Aeromicrobium</taxon>
    </lineage>
</organism>
<keyword evidence="5" id="KW-0653">Protein transport</keyword>
<keyword evidence="3" id="KW-0813">Transport</keyword>
<dbReference type="PANTHER" id="PTHR34982:SF1">
    <property type="entry name" value="FLAGELLAR ASSEMBLY PROTEIN FLIH"/>
    <property type="match status" value="1"/>
</dbReference>
<feature type="domain" description="Flagellar assembly protein FliH/Type III secretion system HrpE" evidence="8">
    <location>
        <begin position="99"/>
        <end position="219"/>
    </location>
</feature>
<evidence type="ECO:0000256" key="4">
    <source>
        <dbReference type="ARBA" id="ARBA00022795"/>
    </source>
</evidence>
<keyword evidence="4" id="KW-1005">Bacterial flagellum biogenesis</keyword>
<keyword evidence="6" id="KW-1006">Bacterial flagellum protein export</keyword>
<evidence type="ECO:0000256" key="6">
    <source>
        <dbReference type="ARBA" id="ARBA00023225"/>
    </source>
</evidence>
<proteinExistence type="inferred from homology"/>
<dbReference type="GO" id="GO:0044781">
    <property type="term" value="P:bacterial-type flagellum organization"/>
    <property type="evidence" value="ECO:0007669"/>
    <property type="project" value="UniProtKB-KW"/>
</dbReference>
<evidence type="ECO:0000259" key="8">
    <source>
        <dbReference type="Pfam" id="PF02108"/>
    </source>
</evidence>
<comment type="similarity">
    <text evidence="2">Belongs to the FliH family.</text>
</comment>
<dbReference type="OrthoDB" id="3788545at2"/>
<name>A0A3L8PPV1_9ACTN</name>
<accession>A0A3L8PPV1</accession>
<evidence type="ECO:0000256" key="2">
    <source>
        <dbReference type="ARBA" id="ARBA00006602"/>
    </source>
</evidence>
<feature type="coiled-coil region" evidence="7">
    <location>
        <begin position="65"/>
        <end position="114"/>
    </location>
</feature>
<dbReference type="Proteomes" id="UP000282515">
    <property type="component" value="Unassembled WGS sequence"/>
</dbReference>
<evidence type="ECO:0000256" key="7">
    <source>
        <dbReference type="SAM" id="Coils"/>
    </source>
</evidence>
<dbReference type="InterPro" id="IPR018035">
    <property type="entry name" value="Flagellar_FliH/T3SS_HrpE"/>
</dbReference>
<dbReference type="AlphaFoldDB" id="A0A3L8PPV1"/>
<protein>
    <recommendedName>
        <fullName evidence="8">Flagellar assembly protein FliH/Type III secretion system HrpE domain-containing protein</fullName>
    </recommendedName>
</protein>
<dbReference type="PANTHER" id="PTHR34982">
    <property type="entry name" value="YOP PROTEINS TRANSLOCATION PROTEIN L"/>
    <property type="match status" value="1"/>
</dbReference>
<reference evidence="9 10" key="1">
    <citation type="submission" date="2018-10" db="EMBL/GenBank/DDBJ databases">
        <title>Aeromicrobium sp. 9W16Y-2 whole genome shotgun sequence.</title>
        <authorList>
            <person name="Li F."/>
        </authorList>
    </citation>
    <scope>NUCLEOTIDE SEQUENCE [LARGE SCALE GENOMIC DNA]</scope>
    <source>
        <strain evidence="9 10">9W16Y-2</strain>
    </source>
</reference>
<comment type="function">
    <text evidence="1">Needed for flagellar regrowth and assembly.</text>
</comment>
<evidence type="ECO:0000256" key="5">
    <source>
        <dbReference type="ARBA" id="ARBA00022927"/>
    </source>
</evidence>
<evidence type="ECO:0000313" key="10">
    <source>
        <dbReference type="Proteomes" id="UP000282515"/>
    </source>
</evidence>
<evidence type="ECO:0000256" key="3">
    <source>
        <dbReference type="ARBA" id="ARBA00022448"/>
    </source>
</evidence>
<dbReference type="Pfam" id="PF02108">
    <property type="entry name" value="FliH"/>
    <property type="match status" value="1"/>
</dbReference>
<evidence type="ECO:0000313" key="9">
    <source>
        <dbReference type="EMBL" id="RLV56468.1"/>
    </source>
</evidence>
<dbReference type="GO" id="GO:0005829">
    <property type="term" value="C:cytosol"/>
    <property type="evidence" value="ECO:0007669"/>
    <property type="project" value="TreeGrafter"/>
</dbReference>
<dbReference type="GO" id="GO:0015031">
    <property type="term" value="P:protein transport"/>
    <property type="evidence" value="ECO:0007669"/>
    <property type="project" value="UniProtKB-KW"/>
</dbReference>
<keyword evidence="7" id="KW-0175">Coiled coil</keyword>
<dbReference type="InterPro" id="IPR051472">
    <property type="entry name" value="T3SS_Stator/FliH"/>
</dbReference>
<dbReference type="RefSeq" id="WP_121793475.1">
    <property type="nucleotide sequence ID" value="NZ_RDBF01000003.1"/>
</dbReference>
<sequence>MTSSSDAEPRPIVVQQLRTGAWTRLGDDNVLGDLVTENLLGGLAERTRAAARAQGYAHGWSAGRREALQQEGEAARRRAAAAQQEWDERERARAAEHEAAMATLTAALAEATERVTELCAHVEQRAVSLAYELVEHVLDRELAVAPPQDVVRRAMRLLPPDGAVAVRLHPATAASEAVRELRHAEVAVREDATLAVHDVVVELADGSVIDGRLTAALHRLGEVWRG</sequence>
<dbReference type="EMBL" id="RDBF01000003">
    <property type="protein sequence ID" value="RLV56468.1"/>
    <property type="molecule type" value="Genomic_DNA"/>
</dbReference>
<gene>
    <name evidence="9" type="ORF">D9V41_05160</name>
</gene>